<evidence type="ECO:0000256" key="2">
    <source>
        <dbReference type="ARBA" id="ARBA00004818"/>
    </source>
</evidence>
<accession>A0A2W5MVR4</accession>
<dbReference type="GO" id="GO:0006281">
    <property type="term" value="P:DNA repair"/>
    <property type="evidence" value="ECO:0007669"/>
    <property type="project" value="TreeGrafter"/>
</dbReference>
<dbReference type="InterPro" id="IPR041492">
    <property type="entry name" value="HAD_2"/>
</dbReference>
<evidence type="ECO:0000256" key="4">
    <source>
        <dbReference type="ARBA" id="ARBA00013078"/>
    </source>
</evidence>
<dbReference type="GO" id="GO:0008967">
    <property type="term" value="F:phosphoglycolate phosphatase activity"/>
    <property type="evidence" value="ECO:0007669"/>
    <property type="project" value="UniProtKB-EC"/>
</dbReference>
<dbReference type="Pfam" id="PF13419">
    <property type="entry name" value="HAD_2"/>
    <property type="match status" value="1"/>
</dbReference>
<dbReference type="Gene3D" id="1.10.150.240">
    <property type="entry name" value="Putative phosphatase, domain 2"/>
    <property type="match status" value="1"/>
</dbReference>
<dbReference type="Gene3D" id="3.40.50.1000">
    <property type="entry name" value="HAD superfamily/HAD-like"/>
    <property type="match status" value="1"/>
</dbReference>
<dbReference type="InterPro" id="IPR050155">
    <property type="entry name" value="HAD-like_hydrolase_sf"/>
</dbReference>
<dbReference type="InterPro" id="IPR023198">
    <property type="entry name" value="PGP-like_dom2"/>
</dbReference>
<evidence type="ECO:0000256" key="3">
    <source>
        <dbReference type="ARBA" id="ARBA00006171"/>
    </source>
</evidence>
<dbReference type="PRINTS" id="PR00413">
    <property type="entry name" value="HADHALOGNASE"/>
</dbReference>
<dbReference type="SFLD" id="SFLDS00003">
    <property type="entry name" value="Haloacid_Dehalogenase"/>
    <property type="match status" value="1"/>
</dbReference>
<dbReference type="AlphaFoldDB" id="A0A2W5MVR4"/>
<dbReference type="SUPFAM" id="SSF56784">
    <property type="entry name" value="HAD-like"/>
    <property type="match status" value="1"/>
</dbReference>
<dbReference type="SFLD" id="SFLDG01129">
    <property type="entry name" value="C1.5:_HAD__Beta-PGM__Phosphata"/>
    <property type="match status" value="1"/>
</dbReference>
<dbReference type="InterPro" id="IPR006439">
    <property type="entry name" value="HAD-SF_hydro_IA"/>
</dbReference>
<dbReference type="Proteomes" id="UP000249417">
    <property type="component" value="Unassembled WGS sequence"/>
</dbReference>
<dbReference type="InterPro" id="IPR036412">
    <property type="entry name" value="HAD-like_sf"/>
</dbReference>
<gene>
    <name evidence="5" type="ORF">DI551_09160</name>
</gene>
<protein>
    <recommendedName>
        <fullName evidence="4">phosphoglycolate phosphatase</fullName>
        <ecNumber evidence="4">3.1.3.18</ecNumber>
    </recommendedName>
</protein>
<dbReference type="EMBL" id="QFQB01000073">
    <property type="protein sequence ID" value="PZQ44894.1"/>
    <property type="molecule type" value="Genomic_DNA"/>
</dbReference>
<dbReference type="PANTHER" id="PTHR43434:SF1">
    <property type="entry name" value="PHOSPHOGLYCOLATE PHOSPHATASE"/>
    <property type="match status" value="1"/>
</dbReference>
<proteinExistence type="inferred from homology"/>
<comment type="caution">
    <text evidence="5">The sequence shown here is derived from an EMBL/GenBank/DDBJ whole genome shotgun (WGS) entry which is preliminary data.</text>
</comment>
<name>A0A2W5MVR4_9BACT</name>
<dbReference type="PANTHER" id="PTHR43434">
    <property type="entry name" value="PHOSPHOGLYCOLATE PHOSPHATASE"/>
    <property type="match status" value="1"/>
</dbReference>
<evidence type="ECO:0000256" key="1">
    <source>
        <dbReference type="ARBA" id="ARBA00000830"/>
    </source>
</evidence>
<dbReference type="EC" id="3.1.3.18" evidence="4"/>
<comment type="catalytic activity">
    <reaction evidence="1">
        <text>2-phosphoglycolate + H2O = glycolate + phosphate</text>
        <dbReference type="Rhea" id="RHEA:14369"/>
        <dbReference type="ChEBI" id="CHEBI:15377"/>
        <dbReference type="ChEBI" id="CHEBI:29805"/>
        <dbReference type="ChEBI" id="CHEBI:43474"/>
        <dbReference type="ChEBI" id="CHEBI:58033"/>
        <dbReference type="EC" id="3.1.3.18"/>
    </reaction>
</comment>
<reference evidence="5 6" key="1">
    <citation type="submission" date="2017-08" db="EMBL/GenBank/DDBJ databases">
        <title>Infants hospitalized years apart are colonized by the same room-sourced microbial strains.</title>
        <authorList>
            <person name="Brooks B."/>
            <person name="Olm M.R."/>
            <person name="Firek B.A."/>
            <person name="Baker R."/>
            <person name="Thomas B.C."/>
            <person name="Morowitz M.J."/>
            <person name="Banfield J.F."/>
        </authorList>
    </citation>
    <scope>NUCLEOTIDE SEQUENCE [LARGE SCALE GENOMIC DNA]</scope>
    <source>
        <strain evidence="5">S2_005_002_R2_29</strain>
    </source>
</reference>
<comment type="pathway">
    <text evidence="2">Organic acid metabolism; glycolate biosynthesis; glycolate from 2-phosphoglycolate: step 1/1.</text>
</comment>
<comment type="similarity">
    <text evidence="3">Belongs to the HAD-like hydrolase superfamily. CbbY/CbbZ/Gph/YieH family.</text>
</comment>
<evidence type="ECO:0000313" key="5">
    <source>
        <dbReference type="EMBL" id="PZQ44894.1"/>
    </source>
</evidence>
<dbReference type="InterPro" id="IPR023214">
    <property type="entry name" value="HAD_sf"/>
</dbReference>
<evidence type="ECO:0000313" key="6">
    <source>
        <dbReference type="Proteomes" id="UP000249417"/>
    </source>
</evidence>
<sequence length="219" mass="24815">MIKLCIFDFDGTLCASHEAIVHCLNATFDHYDHPRPSHEILDSYIRKSMGVAETFADLNRNGLTQEESYEWRERYRAIYNSGEGLARSTLFEGVEDILSHLKDIKIPSIILSNKGEKAVLKSLAHFNLDPHFEMVIAERDGVLLKPDPSTYHELIAPKYAHIVPDEILMIGDAPPDLLYARNIGAKSCWARYGHGDHEKCMAYAPDYIIDTLADLRSIL</sequence>
<organism evidence="5 6">
    <name type="scientific">Micavibrio aeruginosavorus</name>
    <dbReference type="NCBI Taxonomy" id="349221"/>
    <lineage>
        <taxon>Bacteria</taxon>
        <taxon>Pseudomonadati</taxon>
        <taxon>Bdellovibrionota</taxon>
        <taxon>Bdellovibrionia</taxon>
        <taxon>Bdellovibrionales</taxon>
        <taxon>Pseudobdellovibrionaceae</taxon>
        <taxon>Micavibrio</taxon>
    </lineage>
</organism>